<feature type="compositionally biased region" description="Polar residues" evidence="1">
    <location>
        <begin position="17"/>
        <end position="30"/>
    </location>
</feature>
<keyword evidence="3" id="KW-1185">Reference proteome</keyword>
<name>A0A2I0I8I6_PUNGR</name>
<evidence type="ECO:0000256" key="1">
    <source>
        <dbReference type="SAM" id="MobiDB-lite"/>
    </source>
</evidence>
<evidence type="ECO:0000313" key="3">
    <source>
        <dbReference type="Proteomes" id="UP000233551"/>
    </source>
</evidence>
<dbReference type="Proteomes" id="UP000233551">
    <property type="component" value="Unassembled WGS sequence"/>
</dbReference>
<accession>A0A2I0I8I6</accession>
<feature type="region of interest" description="Disordered" evidence="1">
    <location>
        <begin position="66"/>
        <end position="93"/>
    </location>
</feature>
<dbReference type="EMBL" id="PGOL01003614">
    <property type="protein sequence ID" value="PKI40315.1"/>
    <property type="molecule type" value="Genomic_DNA"/>
</dbReference>
<reference evidence="2 3" key="1">
    <citation type="submission" date="2017-11" db="EMBL/GenBank/DDBJ databases">
        <title>De-novo sequencing of pomegranate (Punica granatum L.) genome.</title>
        <authorList>
            <person name="Akparov Z."/>
            <person name="Amiraslanov A."/>
            <person name="Hajiyeva S."/>
            <person name="Abbasov M."/>
            <person name="Kaur K."/>
            <person name="Hamwieh A."/>
            <person name="Solovyev V."/>
            <person name="Salamov A."/>
            <person name="Braich B."/>
            <person name="Kosarev P."/>
            <person name="Mahmoud A."/>
            <person name="Hajiyev E."/>
            <person name="Babayeva S."/>
            <person name="Izzatullayeva V."/>
            <person name="Mammadov A."/>
            <person name="Mammadov A."/>
            <person name="Sharifova S."/>
            <person name="Ojaghi J."/>
            <person name="Eynullazada K."/>
            <person name="Bayramov B."/>
            <person name="Abdulazimova A."/>
            <person name="Shahmuradov I."/>
        </authorList>
    </citation>
    <scope>NUCLEOTIDE SEQUENCE [LARGE SCALE GENOMIC DNA]</scope>
    <source>
        <strain evidence="3">cv. AG2017</strain>
        <tissue evidence="2">Leaf</tissue>
    </source>
</reference>
<gene>
    <name evidence="2" type="ORF">CRG98_039293</name>
</gene>
<proteinExistence type="predicted"/>
<organism evidence="2 3">
    <name type="scientific">Punica granatum</name>
    <name type="common">Pomegranate</name>
    <dbReference type="NCBI Taxonomy" id="22663"/>
    <lineage>
        <taxon>Eukaryota</taxon>
        <taxon>Viridiplantae</taxon>
        <taxon>Streptophyta</taxon>
        <taxon>Embryophyta</taxon>
        <taxon>Tracheophyta</taxon>
        <taxon>Spermatophyta</taxon>
        <taxon>Magnoliopsida</taxon>
        <taxon>eudicotyledons</taxon>
        <taxon>Gunneridae</taxon>
        <taxon>Pentapetalae</taxon>
        <taxon>rosids</taxon>
        <taxon>malvids</taxon>
        <taxon>Myrtales</taxon>
        <taxon>Lythraceae</taxon>
        <taxon>Punica</taxon>
    </lineage>
</organism>
<evidence type="ECO:0000313" key="2">
    <source>
        <dbReference type="EMBL" id="PKI40315.1"/>
    </source>
</evidence>
<feature type="region of interest" description="Disordered" evidence="1">
    <location>
        <begin position="1"/>
        <end position="30"/>
    </location>
</feature>
<protein>
    <submittedName>
        <fullName evidence="2">Uncharacterized protein</fullName>
    </submittedName>
</protein>
<sequence>MLDGKELSFNAVRPPNVQANPLPNHGQTQGPSINMIDICVLGEDGSKSDNPSLFIIEYVPAESTVGSTKLDTSPTPFVIDVPTKDPYLDNQVP</sequence>
<comment type="caution">
    <text evidence="2">The sequence shown here is derived from an EMBL/GenBank/DDBJ whole genome shotgun (WGS) entry which is preliminary data.</text>
</comment>
<feature type="compositionally biased region" description="Polar residues" evidence="1">
    <location>
        <begin position="66"/>
        <end position="75"/>
    </location>
</feature>
<dbReference type="AlphaFoldDB" id="A0A2I0I8I6"/>